<keyword evidence="1 3" id="KW-0328">Glycosyltransferase</keyword>
<comment type="catalytic activity">
    <reaction evidence="3">
        <text>uridine + phosphate = alpha-D-ribose 1-phosphate + uracil</text>
        <dbReference type="Rhea" id="RHEA:24388"/>
        <dbReference type="ChEBI" id="CHEBI:16704"/>
        <dbReference type="ChEBI" id="CHEBI:17568"/>
        <dbReference type="ChEBI" id="CHEBI:43474"/>
        <dbReference type="ChEBI" id="CHEBI:57720"/>
        <dbReference type="EC" id="2.4.2.2"/>
    </reaction>
</comment>
<proteinExistence type="inferred from homology"/>
<dbReference type="EC" id="2.4.2.2" evidence="3"/>
<dbReference type="InterPro" id="IPR014710">
    <property type="entry name" value="RmlC-like_jellyroll"/>
</dbReference>
<reference evidence="4 5" key="1">
    <citation type="submission" date="2019-02" db="EMBL/GenBank/DDBJ databases">
        <title>Prokaryotic population dynamics and viral predation in marine succession experiment using metagenomics: the confinement effect.</title>
        <authorList>
            <person name="Haro-Moreno J.M."/>
            <person name="Rodriguez-Valera F."/>
            <person name="Lopez-Perez M."/>
        </authorList>
    </citation>
    <scope>NUCLEOTIDE SEQUENCE [LARGE SCALE GENOMIC DNA]</scope>
    <source>
        <strain evidence="4">MED-G157</strain>
    </source>
</reference>
<comment type="catalytic activity">
    <reaction evidence="3">
        <text>inosine + phosphate = alpha-D-ribose 1-phosphate + hypoxanthine</text>
        <dbReference type="Rhea" id="RHEA:27646"/>
        <dbReference type="ChEBI" id="CHEBI:17368"/>
        <dbReference type="ChEBI" id="CHEBI:17596"/>
        <dbReference type="ChEBI" id="CHEBI:43474"/>
        <dbReference type="ChEBI" id="CHEBI:57720"/>
        <dbReference type="EC" id="2.4.2.1"/>
    </reaction>
</comment>
<dbReference type="GO" id="GO:0047975">
    <property type="term" value="F:guanosine phosphorylase activity"/>
    <property type="evidence" value="ECO:0007669"/>
    <property type="project" value="RHEA"/>
</dbReference>
<evidence type="ECO:0000313" key="4">
    <source>
        <dbReference type="EMBL" id="RZO75821.1"/>
    </source>
</evidence>
<accession>A0A520S030</accession>
<evidence type="ECO:0000256" key="3">
    <source>
        <dbReference type="HAMAP-Rule" id="MF_01537"/>
    </source>
</evidence>
<evidence type="ECO:0000256" key="1">
    <source>
        <dbReference type="ARBA" id="ARBA00022676"/>
    </source>
</evidence>
<comment type="catalytic activity">
    <reaction evidence="3">
        <text>cytidine + phosphate = cytosine + alpha-D-ribose 1-phosphate</text>
        <dbReference type="Rhea" id="RHEA:52540"/>
        <dbReference type="ChEBI" id="CHEBI:16040"/>
        <dbReference type="ChEBI" id="CHEBI:17562"/>
        <dbReference type="ChEBI" id="CHEBI:43474"/>
        <dbReference type="ChEBI" id="CHEBI:57720"/>
        <dbReference type="EC" id="2.4.2.2"/>
    </reaction>
</comment>
<organism evidence="4 5">
    <name type="scientific">OM182 bacterium</name>
    <dbReference type="NCBI Taxonomy" id="2510334"/>
    <lineage>
        <taxon>Bacteria</taxon>
        <taxon>Pseudomonadati</taxon>
        <taxon>Pseudomonadota</taxon>
        <taxon>Gammaproteobacteria</taxon>
        <taxon>OMG group</taxon>
        <taxon>OM182 clade</taxon>
    </lineage>
</organism>
<comment type="catalytic activity">
    <reaction evidence="3">
        <text>thymidine + phosphate = 2-deoxy-alpha-D-ribose 1-phosphate + thymine</text>
        <dbReference type="Rhea" id="RHEA:16037"/>
        <dbReference type="ChEBI" id="CHEBI:17748"/>
        <dbReference type="ChEBI" id="CHEBI:17821"/>
        <dbReference type="ChEBI" id="CHEBI:43474"/>
        <dbReference type="ChEBI" id="CHEBI:57259"/>
        <dbReference type="EC" id="2.4.2.2"/>
    </reaction>
</comment>
<comment type="catalytic activity">
    <reaction evidence="3">
        <text>xanthosine + phosphate = alpha-D-ribose 1-phosphate + xanthine</text>
        <dbReference type="Rhea" id="RHEA:27638"/>
        <dbReference type="ChEBI" id="CHEBI:17712"/>
        <dbReference type="ChEBI" id="CHEBI:18107"/>
        <dbReference type="ChEBI" id="CHEBI:43474"/>
        <dbReference type="ChEBI" id="CHEBI:57720"/>
        <dbReference type="EC" id="2.4.2.1"/>
    </reaction>
</comment>
<evidence type="ECO:0000256" key="2">
    <source>
        <dbReference type="ARBA" id="ARBA00022679"/>
    </source>
</evidence>
<dbReference type="Gene3D" id="2.60.120.10">
    <property type="entry name" value="Jelly Rolls"/>
    <property type="match status" value="1"/>
</dbReference>
<dbReference type="EC" id="2.4.2.1" evidence="3"/>
<dbReference type="GO" id="GO:0004731">
    <property type="term" value="F:purine-nucleoside phosphorylase activity"/>
    <property type="evidence" value="ECO:0007669"/>
    <property type="project" value="UniProtKB-UniRule"/>
</dbReference>
<dbReference type="GO" id="GO:0004850">
    <property type="term" value="F:uridine phosphorylase activity"/>
    <property type="evidence" value="ECO:0007669"/>
    <property type="project" value="RHEA"/>
</dbReference>
<comment type="caution">
    <text evidence="4">The sequence shown here is derived from an EMBL/GenBank/DDBJ whole genome shotgun (WGS) entry which is preliminary data.</text>
</comment>
<keyword evidence="2 3" id="KW-0808">Transferase</keyword>
<comment type="catalytic activity">
    <reaction evidence="3">
        <text>guanosine + phosphate = alpha-D-ribose 1-phosphate + guanine</text>
        <dbReference type="Rhea" id="RHEA:13233"/>
        <dbReference type="ChEBI" id="CHEBI:16235"/>
        <dbReference type="ChEBI" id="CHEBI:16750"/>
        <dbReference type="ChEBI" id="CHEBI:43474"/>
        <dbReference type="ChEBI" id="CHEBI:57720"/>
        <dbReference type="EC" id="2.4.2.1"/>
    </reaction>
</comment>
<dbReference type="SUPFAM" id="SSF51182">
    <property type="entry name" value="RmlC-like cupins"/>
    <property type="match status" value="1"/>
</dbReference>
<dbReference type="EMBL" id="SHAG01000024">
    <property type="protein sequence ID" value="RZO75821.1"/>
    <property type="molecule type" value="Genomic_DNA"/>
</dbReference>
<dbReference type="PANTHER" id="PTHR36540:SF1">
    <property type="entry name" value="PYRIMIDINE_PURINE NUCLEOSIDE PHOSPHORYLASE"/>
    <property type="match status" value="1"/>
</dbReference>
<dbReference type="AlphaFoldDB" id="A0A520S030"/>
<gene>
    <name evidence="3" type="primary">ppnP</name>
    <name evidence="4" type="ORF">EVA68_06070</name>
</gene>
<dbReference type="Pfam" id="PF06865">
    <property type="entry name" value="Ppnp"/>
    <property type="match status" value="1"/>
</dbReference>
<name>A0A520S030_9GAMM</name>
<dbReference type="HAMAP" id="MF_01537">
    <property type="entry name" value="Nucleos_phosphorylase_PpnP"/>
    <property type="match status" value="1"/>
</dbReference>
<dbReference type="Proteomes" id="UP000316199">
    <property type="component" value="Unassembled WGS sequence"/>
</dbReference>
<dbReference type="InterPro" id="IPR011051">
    <property type="entry name" value="RmlC_Cupin_sf"/>
</dbReference>
<protein>
    <recommendedName>
        <fullName evidence="3">Pyrimidine/purine nucleoside phosphorylase</fullName>
        <ecNumber evidence="3">2.4.2.1</ecNumber>
        <ecNumber evidence="3">2.4.2.2</ecNumber>
    </recommendedName>
    <alternativeName>
        <fullName evidence="3">Adenosine phosphorylase</fullName>
    </alternativeName>
    <alternativeName>
        <fullName evidence="3">Cytidine phosphorylase</fullName>
    </alternativeName>
    <alternativeName>
        <fullName evidence="3">Guanosine phosphorylase</fullName>
    </alternativeName>
    <alternativeName>
        <fullName evidence="3">Inosine phosphorylase</fullName>
    </alternativeName>
    <alternativeName>
        <fullName evidence="3">Thymidine phosphorylase</fullName>
    </alternativeName>
    <alternativeName>
        <fullName evidence="3">Uridine phosphorylase</fullName>
    </alternativeName>
    <alternativeName>
        <fullName evidence="3">Xanthosine phosphorylase</fullName>
    </alternativeName>
</protein>
<evidence type="ECO:0000313" key="5">
    <source>
        <dbReference type="Proteomes" id="UP000316199"/>
    </source>
</evidence>
<dbReference type="GO" id="GO:0005829">
    <property type="term" value="C:cytosol"/>
    <property type="evidence" value="ECO:0007669"/>
    <property type="project" value="TreeGrafter"/>
</dbReference>
<comment type="catalytic activity">
    <reaction evidence="3">
        <text>adenosine + phosphate = alpha-D-ribose 1-phosphate + adenine</text>
        <dbReference type="Rhea" id="RHEA:27642"/>
        <dbReference type="ChEBI" id="CHEBI:16335"/>
        <dbReference type="ChEBI" id="CHEBI:16708"/>
        <dbReference type="ChEBI" id="CHEBI:43474"/>
        <dbReference type="ChEBI" id="CHEBI:57720"/>
        <dbReference type="EC" id="2.4.2.1"/>
    </reaction>
</comment>
<dbReference type="GO" id="GO:0009032">
    <property type="term" value="F:thymidine phosphorylase activity"/>
    <property type="evidence" value="ECO:0007669"/>
    <property type="project" value="RHEA"/>
</dbReference>
<comment type="function">
    <text evidence="3">Catalyzes the phosphorolysis of diverse nucleosides, yielding D-ribose 1-phosphate and the respective free bases. Can use uridine, adenosine, guanosine, cytidine, thymidine, inosine and xanthosine as substrates. Also catalyzes the reverse reactions.</text>
</comment>
<dbReference type="PANTHER" id="PTHR36540">
    <property type="entry name" value="PYRIMIDINE/PURINE NUCLEOSIDE PHOSPHORYLASE"/>
    <property type="match status" value="1"/>
</dbReference>
<dbReference type="InterPro" id="IPR009664">
    <property type="entry name" value="Ppnp"/>
</dbReference>
<comment type="similarity">
    <text evidence="3">Belongs to the nucleoside phosphorylase PpnP family.</text>
</comment>
<sequence length="93" mass="10325">MFDVNQYFEGRVTSVAFQTSTLPATIGVMKPGEYTFNTNAIETITVVSGSLVVQLPESSEWRTFNVDDHFIVAADKAFNLQVTEETAYLCTYG</sequence>
<comment type="catalytic activity">
    <reaction evidence="3">
        <text>a purine D-ribonucleoside + phosphate = a purine nucleobase + alpha-D-ribose 1-phosphate</text>
        <dbReference type="Rhea" id="RHEA:19805"/>
        <dbReference type="ChEBI" id="CHEBI:26386"/>
        <dbReference type="ChEBI" id="CHEBI:43474"/>
        <dbReference type="ChEBI" id="CHEBI:57720"/>
        <dbReference type="ChEBI" id="CHEBI:142355"/>
        <dbReference type="EC" id="2.4.2.1"/>
    </reaction>
</comment>